<keyword evidence="1" id="KW-0812">Transmembrane</keyword>
<proteinExistence type="predicted"/>
<name>A0A1E8QAL2_9MYCO</name>
<evidence type="ECO:0008006" key="4">
    <source>
        <dbReference type="Google" id="ProtNLM"/>
    </source>
</evidence>
<dbReference type="EMBL" id="MCHX01000006">
    <property type="protein sequence ID" value="OFJ55059.1"/>
    <property type="molecule type" value="Genomic_DNA"/>
</dbReference>
<dbReference type="Proteomes" id="UP000178953">
    <property type="component" value="Unassembled WGS sequence"/>
</dbReference>
<keyword evidence="1" id="KW-0472">Membrane</keyword>
<feature type="transmembrane region" description="Helical" evidence="1">
    <location>
        <begin position="103"/>
        <end position="123"/>
    </location>
</feature>
<keyword evidence="1" id="KW-1133">Transmembrane helix</keyword>
<protein>
    <recommendedName>
        <fullName evidence="4">Integral membrane protein</fullName>
    </recommendedName>
</protein>
<dbReference type="RefSeq" id="WP_070351758.1">
    <property type="nucleotide sequence ID" value="NZ_CP043474.1"/>
</dbReference>
<gene>
    <name evidence="2" type="ORF">BEL07_03630</name>
</gene>
<organism evidence="2 3">
    <name type="scientific">Mycolicibacterium grossiae</name>
    <dbReference type="NCBI Taxonomy" id="1552759"/>
    <lineage>
        <taxon>Bacteria</taxon>
        <taxon>Bacillati</taxon>
        <taxon>Actinomycetota</taxon>
        <taxon>Actinomycetes</taxon>
        <taxon>Mycobacteriales</taxon>
        <taxon>Mycobacteriaceae</taxon>
        <taxon>Mycolicibacterium</taxon>
    </lineage>
</organism>
<keyword evidence="3" id="KW-1185">Reference proteome</keyword>
<reference evidence="2 3" key="1">
    <citation type="submission" date="2016-09" db="EMBL/GenBank/DDBJ databases">
        <title>genome sequence of Mycobacterium sp. 739 SCH.</title>
        <authorList>
            <person name="Greninger A.L."/>
            <person name="Qin X."/>
            <person name="Jerome K."/>
            <person name="Vora S."/>
            <person name="Quinn K."/>
        </authorList>
    </citation>
    <scope>NUCLEOTIDE SEQUENCE [LARGE SCALE GENOMIC DNA]</scope>
    <source>
        <strain evidence="2 3">SCH</strain>
    </source>
</reference>
<feature type="transmembrane region" description="Helical" evidence="1">
    <location>
        <begin position="79"/>
        <end position="97"/>
    </location>
</feature>
<comment type="caution">
    <text evidence="2">The sequence shown here is derived from an EMBL/GenBank/DDBJ whole genome shotgun (WGS) entry which is preliminary data.</text>
</comment>
<feature type="transmembrane region" description="Helical" evidence="1">
    <location>
        <begin position="12"/>
        <end position="36"/>
    </location>
</feature>
<evidence type="ECO:0000313" key="2">
    <source>
        <dbReference type="EMBL" id="OFJ55059.1"/>
    </source>
</evidence>
<feature type="transmembrane region" description="Helical" evidence="1">
    <location>
        <begin position="48"/>
        <end position="67"/>
    </location>
</feature>
<dbReference type="OrthoDB" id="4762111at2"/>
<accession>A0A1E8QAL2</accession>
<sequence length="133" mass="13972">MTATLPTTAKDGFLRFALRLDAVCSGLVGLAGLAIAPRLAAWSGTTPAFEYAFSAFLVAYGIVVYALSRRPAVRVPGIWVIAANLVFTVGAVILVIADVMPLTTVGVVVTLASGVYTLVMADLQYVGLRRLRA</sequence>
<evidence type="ECO:0000313" key="3">
    <source>
        <dbReference type="Proteomes" id="UP000178953"/>
    </source>
</evidence>
<dbReference type="AlphaFoldDB" id="A0A1E8QAL2"/>
<evidence type="ECO:0000256" key="1">
    <source>
        <dbReference type="SAM" id="Phobius"/>
    </source>
</evidence>